<dbReference type="NCBIfam" id="TIGR02898">
    <property type="entry name" value="spore_YhcN_YlaJ"/>
    <property type="match status" value="1"/>
</dbReference>
<dbReference type="EMBL" id="JFHU01000105">
    <property type="protein sequence ID" value="EXX89173.1"/>
    <property type="molecule type" value="Genomic_DNA"/>
</dbReference>
<dbReference type="Proteomes" id="UP000053750">
    <property type="component" value="Unassembled WGS sequence"/>
</dbReference>
<name>A0A9W5S223_9BACL</name>
<dbReference type="OrthoDB" id="1707228at2"/>
<reference evidence="1 2" key="1">
    <citation type="submission" date="2014-02" db="EMBL/GenBank/DDBJ databases">
        <title>Genome sequence of Paenibacillus darwinianus reveals adaptive mechanisms for survival in Antarctic soils.</title>
        <authorList>
            <person name="Dsouza M."/>
            <person name="Taylor M.W."/>
            <person name="Turner S.J."/>
            <person name="Aislabie J."/>
        </authorList>
    </citation>
    <scope>NUCLEOTIDE SEQUENCE [LARGE SCALE GENOMIC DNA]</scope>
    <source>
        <strain evidence="1 2">CE1</strain>
    </source>
</reference>
<proteinExistence type="predicted"/>
<evidence type="ECO:0000313" key="1">
    <source>
        <dbReference type="EMBL" id="EXX89173.1"/>
    </source>
</evidence>
<sequence>MKLRGLIGTVGLLIASLLSGCSDTQGDVGNKNIRTQSVRQDGNGNRIIDKRFADDIQNQQNRMNGKRLNSNNLIGNHRNYRMEMSRNIADHLNKLDGVQASYVVLTDRNAYVAVRAGRAAPERDGGLKVRIADRVREMAPQTEQVFVSANPEFVDRMSGYMAQVEEGHPIQGFIAEFNGMVERMFPVDSGLRYSHGTRTLYD</sequence>
<dbReference type="PROSITE" id="PS51257">
    <property type="entry name" value="PROKAR_LIPOPROTEIN"/>
    <property type="match status" value="1"/>
</dbReference>
<keyword evidence="2" id="KW-1185">Reference proteome</keyword>
<dbReference type="InterPro" id="IPR014247">
    <property type="entry name" value="Spore_lipoprot_YhcN/YlaJ"/>
</dbReference>
<gene>
    <name evidence="1" type="ORF">BG53_00525</name>
</gene>
<comment type="caution">
    <text evidence="1">The sequence shown here is derived from an EMBL/GenBank/DDBJ whole genome shotgun (WGS) entry which is preliminary data.</text>
</comment>
<protein>
    <recommendedName>
        <fullName evidence="3">Sporulation protein</fullName>
    </recommendedName>
</protein>
<accession>A0A9W5S223</accession>
<evidence type="ECO:0008006" key="3">
    <source>
        <dbReference type="Google" id="ProtNLM"/>
    </source>
</evidence>
<dbReference type="RefSeq" id="WP_036580573.1">
    <property type="nucleotide sequence ID" value="NZ_KK082131.1"/>
</dbReference>
<dbReference type="InterPro" id="IPR019076">
    <property type="entry name" value="Spore_lipoprot_YhcN/YlaJ-like"/>
</dbReference>
<dbReference type="Pfam" id="PF09580">
    <property type="entry name" value="Spore_YhcN_YlaJ"/>
    <property type="match status" value="1"/>
</dbReference>
<dbReference type="AlphaFoldDB" id="A0A9W5S223"/>
<organism evidence="1 2">
    <name type="scientific">Paenibacillus darwinianus</name>
    <dbReference type="NCBI Taxonomy" id="1380763"/>
    <lineage>
        <taxon>Bacteria</taxon>
        <taxon>Bacillati</taxon>
        <taxon>Bacillota</taxon>
        <taxon>Bacilli</taxon>
        <taxon>Bacillales</taxon>
        <taxon>Paenibacillaceae</taxon>
        <taxon>Paenibacillus</taxon>
    </lineage>
</organism>
<dbReference type="GO" id="GO:0030435">
    <property type="term" value="P:sporulation resulting in formation of a cellular spore"/>
    <property type="evidence" value="ECO:0007669"/>
    <property type="project" value="InterPro"/>
</dbReference>
<evidence type="ECO:0000313" key="2">
    <source>
        <dbReference type="Proteomes" id="UP000053750"/>
    </source>
</evidence>